<reference evidence="2" key="1">
    <citation type="submission" date="2023-07" db="EMBL/GenBank/DDBJ databases">
        <title>Dynamics of blaOXA-23 gene transmission in Acinetobacter spp. from contaminated veterinary surfaces.</title>
        <authorList>
            <person name="Moreira Da Silva J."/>
            <person name="Menezes J."/>
            <person name="Fernandes L."/>
            <person name="Marques C."/>
            <person name="Amaral A."/>
            <person name="Timofte D."/>
            <person name="Pomba C."/>
        </authorList>
    </citation>
    <scope>NUCLEOTIDE SEQUENCE</scope>
    <source>
        <strain evidence="2">CMVB11Z4A1</strain>
    </source>
</reference>
<dbReference type="Pfam" id="PF13279">
    <property type="entry name" value="4HBT_2"/>
    <property type="match status" value="1"/>
</dbReference>
<comment type="caution">
    <text evidence="2">The sequence shown here is derived from an EMBL/GenBank/DDBJ whole genome shotgun (WGS) entry which is preliminary data.</text>
</comment>
<dbReference type="InterPro" id="IPR029069">
    <property type="entry name" value="HotDog_dom_sf"/>
</dbReference>
<dbReference type="EMBL" id="JAUUUS010000301">
    <property type="protein sequence ID" value="MDP1448663.1"/>
    <property type="molecule type" value="Genomic_DNA"/>
</dbReference>
<evidence type="ECO:0000256" key="1">
    <source>
        <dbReference type="ARBA" id="ARBA00022801"/>
    </source>
</evidence>
<sequence length="174" mass="20008">MYLSDKFGRLYSLKNHGKDKSKVSGIFDLALKVQAKHIDGLGHVNNVIYVQWMQDVATAHIEKLGLGLKEYVALKHAMVAVEHQVQYRKAAFEGDEIILRTWLNDINALYSFRQYAFYRPQDQTLLFTGSTQWACIEMATGRPKRMSPTFTQAYQPLSEHVNPFDFSVVFQKVC</sequence>
<dbReference type="PANTHER" id="PTHR31793:SF37">
    <property type="entry name" value="ACYL-COA THIOESTER HYDROLASE YBGC"/>
    <property type="match status" value="1"/>
</dbReference>
<dbReference type="SUPFAM" id="SSF54637">
    <property type="entry name" value="Thioesterase/thiol ester dehydrase-isomerase"/>
    <property type="match status" value="1"/>
</dbReference>
<evidence type="ECO:0000313" key="3">
    <source>
        <dbReference type="Proteomes" id="UP001242129"/>
    </source>
</evidence>
<dbReference type="EC" id="3.1.2.-" evidence="2"/>
<keyword evidence="1 2" id="KW-0378">Hydrolase</keyword>
<organism evidence="2 3">
    <name type="scientific">Acinetobacter lwoffii</name>
    <dbReference type="NCBI Taxonomy" id="28090"/>
    <lineage>
        <taxon>Bacteria</taxon>
        <taxon>Pseudomonadati</taxon>
        <taxon>Pseudomonadota</taxon>
        <taxon>Gammaproteobacteria</taxon>
        <taxon>Moraxellales</taxon>
        <taxon>Moraxellaceae</taxon>
        <taxon>Acinetobacter</taxon>
    </lineage>
</organism>
<name>A0AAW8AVF4_ACILW</name>
<accession>A0AAW8AVF4</accession>
<dbReference type="Gene3D" id="3.10.129.10">
    <property type="entry name" value="Hotdog Thioesterase"/>
    <property type="match status" value="1"/>
</dbReference>
<dbReference type="InterPro" id="IPR050563">
    <property type="entry name" value="4-hydroxybenzoyl-CoA_TE"/>
</dbReference>
<gene>
    <name evidence="2" type="ORF">Q8G51_12905</name>
</gene>
<dbReference type="CDD" id="cd00586">
    <property type="entry name" value="4HBT"/>
    <property type="match status" value="1"/>
</dbReference>
<dbReference type="PANTHER" id="PTHR31793">
    <property type="entry name" value="4-HYDROXYBENZOYL-COA THIOESTERASE FAMILY MEMBER"/>
    <property type="match status" value="1"/>
</dbReference>
<protein>
    <submittedName>
        <fullName evidence="2">Thioesterase family protein</fullName>
        <ecNumber evidence="2">3.1.2.-</ecNumber>
    </submittedName>
</protein>
<dbReference type="AlphaFoldDB" id="A0AAW8AVF4"/>
<evidence type="ECO:0000313" key="2">
    <source>
        <dbReference type="EMBL" id="MDP1448663.1"/>
    </source>
</evidence>
<dbReference type="GO" id="GO:0047617">
    <property type="term" value="F:fatty acyl-CoA hydrolase activity"/>
    <property type="evidence" value="ECO:0007669"/>
    <property type="project" value="TreeGrafter"/>
</dbReference>
<dbReference type="Proteomes" id="UP001242129">
    <property type="component" value="Unassembled WGS sequence"/>
</dbReference>
<proteinExistence type="predicted"/>